<reference evidence="14 15" key="1">
    <citation type="submission" date="2020-10" db="EMBL/GenBank/DDBJ databases">
        <authorList>
            <person name="Klimov P.B."/>
            <person name="Dyachkov S.M."/>
            <person name="Chetverikov P.E."/>
        </authorList>
    </citation>
    <scope>NUCLEOTIDE SEQUENCE [LARGE SCALE GENOMIC DNA]</scope>
    <source>
        <strain evidence="14">BMOC 18-1129-001#AD2665</strain>
        <tissue evidence="14">Entire mites</tissue>
    </source>
</reference>
<evidence type="ECO:0000313" key="15">
    <source>
        <dbReference type="Proteomes" id="UP000825002"/>
    </source>
</evidence>
<evidence type="ECO:0000256" key="6">
    <source>
        <dbReference type="ARBA" id="ARBA00023040"/>
    </source>
</evidence>
<feature type="region of interest" description="Disordered" evidence="11">
    <location>
        <begin position="338"/>
        <end position="370"/>
    </location>
</feature>
<dbReference type="SMART" id="SM01381">
    <property type="entry name" value="7TM_GPCR_Srsx"/>
    <property type="match status" value="1"/>
</dbReference>
<feature type="region of interest" description="Disordered" evidence="11">
    <location>
        <begin position="1788"/>
        <end position="1809"/>
    </location>
</feature>
<evidence type="ECO:0000256" key="11">
    <source>
        <dbReference type="SAM" id="MobiDB-lite"/>
    </source>
</evidence>
<feature type="region of interest" description="Disordered" evidence="11">
    <location>
        <begin position="529"/>
        <end position="705"/>
    </location>
</feature>
<feature type="compositionally biased region" description="Polar residues" evidence="11">
    <location>
        <begin position="812"/>
        <end position="827"/>
    </location>
</feature>
<feature type="transmembrane region" description="Helical" evidence="12">
    <location>
        <begin position="108"/>
        <end position="129"/>
    </location>
</feature>
<feature type="compositionally biased region" description="Basic residues" evidence="11">
    <location>
        <begin position="695"/>
        <end position="705"/>
    </location>
</feature>
<feature type="transmembrane region" description="Helical" evidence="12">
    <location>
        <begin position="70"/>
        <end position="96"/>
    </location>
</feature>
<evidence type="ECO:0000313" key="14">
    <source>
        <dbReference type="EMBL" id="KAG9509298.1"/>
    </source>
</evidence>
<keyword evidence="3" id="KW-1003">Cell membrane</keyword>
<evidence type="ECO:0000256" key="10">
    <source>
        <dbReference type="RuleBase" id="RU000688"/>
    </source>
</evidence>
<feature type="compositionally biased region" description="Low complexity" evidence="11">
    <location>
        <begin position="1026"/>
        <end position="1043"/>
    </location>
</feature>
<protein>
    <submittedName>
        <fullName evidence="14">Dopamine receptor 2</fullName>
    </submittedName>
</protein>
<evidence type="ECO:0000256" key="12">
    <source>
        <dbReference type="SAM" id="Phobius"/>
    </source>
</evidence>
<feature type="compositionally biased region" description="Polar residues" evidence="11">
    <location>
        <begin position="664"/>
        <end position="676"/>
    </location>
</feature>
<feature type="non-terminal residue" evidence="14">
    <location>
        <position position="1"/>
    </location>
</feature>
<feature type="region of interest" description="Disordered" evidence="11">
    <location>
        <begin position="1502"/>
        <end position="1595"/>
    </location>
</feature>
<dbReference type="InterPro" id="IPR000276">
    <property type="entry name" value="GPCR_Rhodpsn"/>
</dbReference>
<dbReference type="SUPFAM" id="SSF81321">
    <property type="entry name" value="Family A G protein-coupled receptor-like"/>
    <property type="match status" value="2"/>
</dbReference>
<evidence type="ECO:0000256" key="4">
    <source>
        <dbReference type="ARBA" id="ARBA00022692"/>
    </source>
</evidence>
<dbReference type="PROSITE" id="PS00237">
    <property type="entry name" value="G_PROTEIN_RECEP_F1_1"/>
    <property type="match status" value="1"/>
</dbReference>
<dbReference type="PRINTS" id="PR00237">
    <property type="entry name" value="GPCRRHODOPSN"/>
</dbReference>
<feature type="transmembrane region" description="Helical" evidence="12">
    <location>
        <begin position="384"/>
        <end position="405"/>
    </location>
</feature>
<feature type="region of interest" description="Disordered" evidence="11">
    <location>
        <begin position="281"/>
        <end position="313"/>
    </location>
</feature>
<keyword evidence="5 12" id="KW-1133">Transmembrane helix</keyword>
<feature type="compositionally biased region" description="Low complexity" evidence="11">
    <location>
        <begin position="549"/>
        <end position="571"/>
    </location>
</feature>
<name>A0ABQ7S788_9ACAR</name>
<feature type="transmembrane region" description="Helical" evidence="12">
    <location>
        <begin position="12"/>
        <end position="30"/>
    </location>
</feature>
<feature type="transmembrane region" description="Helical" evidence="12">
    <location>
        <begin position="36"/>
        <end position="58"/>
    </location>
</feature>
<feature type="compositionally biased region" description="Low complexity" evidence="11">
    <location>
        <begin position="1912"/>
        <end position="1922"/>
    </location>
</feature>
<dbReference type="Proteomes" id="UP000825002">
    <property type="component" value="Unassembled WGS sequence"/>
</dbReference>
<sequence length="2094" mass="229585">LKMLQSELFNNVGFNASIVTTLATSFVNYVGHPMLMILLCLLSIFIVLGNLLVVSAIWHENQLQSVTNYLVASLAAADCLVGAIVMPFSIISEVILTWWPFGDLWCDVWHSLDVLASTASILNLCAISLDRYIAITDPISYPSKMTPNRAALLICVVWACASLISFPAILWWRAVSPTSLREIQTATPIAIDAPDSNNMSSYNLNNSHVIAATTAMMMTGDGDDDTNMLDDGVSNMLTAAMATAEIRNISSTIAAGYEEHNNDTHLSLYDDVITTTAAKTNDIDSSSSSSNNSNSNSNSNSNNNNNDNDNMPARILNNYVNATLRNNEHNINSNNNTVIIMNNHHPNSHRNSNSNSHNTNHNSHHNSNSDNKLYKCVFTNDTGYLLFSSFISFYGPLLIMLYAYYRIYRAAVKQKRFLKHGSKQVMINHHHQLSSGSNMSSSNNFACSTCGHHLDGRHANGSTNESNNNNFGTTATSCDNCNCIKYNSSNSYISQPMMLRAHRGGGASSRSVIVHPPASSKSNHCHNSFHHFTPQQPNSNNKKLNNIGTPTSPTTNNTATKSTTNVTRATRINQMKKKPLSLSQLDTDSVDTVDVDQPRSAQINSMTSTTNQDNGANGSDSVASTKQVNNNSQETTAATTTTTTKPNANKTRRPLISPLKWAWRQSSNSTNASNMPNTPSLSANNNNNSDNQINRQHRSVGRKLSKLAKERKAAKTLGIVMGVFILCWFPFFCANIIIAIWGTNSLIEQSMSIVTWLGWLNSAMNPVIYACWSRDFRRGFRKVLCSWVECFCPYGGSALARKLRLRKTNSNTSANVAGGQHSQQTMYSAANSSHNGNNNITTTYNTNSFGETPLSSRGVGPIKQFNSTTTNNNSTNNSSSNGNNVGNTQPSHMSHSTVTSVQLPNDNVAAVTALRVRDKQHTLNGAETIELVTTATSAATNSTLTLAINNDDDSTTTTTTSSDKYFNANFVGPKSTLCDGGACLLLVRCNETPLNKRLPHLQIPSVPESPTHQQKRAAIELTTVDSLSVQQQQSGSQPRAQHQSSPDSGAASLRGSPEPMAAATQSTAGSYNSMELKQLQRRDNTCHHVSGMRRSSYTDTSIDFIDADASSLSIIAGTKIESTKEADFTEASAKESENAWSPLLNKTTAGYLVNANGKNGKTCETAIELLATPIGYSSSNNNISTNIATTIEHDYVSDANSDASLETTEDEEEGERERLESEPLLSLNEIRCTTITQQLQQFECNNNSVSDIRANRRRSCNTNRATIRHHCIETDTANGNDNANKSTNTTVECSHLCFIGHLSGHTAPAAAVVDGELVGELTGARQYFAARQQQQCDVDSEYKRYLHKHKDIHNTITCVSSEQITATTSTSLNHNSGIFIRSPQRQRQRQQQNRQQRKQTVGFTGSLTMRAARRLFSEPAVLDVQVAPAVGQVLSRADANNVVDIIQYQQATALTTHIEEKTNNKQKQGVGLDAMRHEALASKDDNISEVADSETLLSQYQRGNNHQKPQSQQQQQPRSSHSKRQYACRSTINNSKNKPAIAQGAPITSKQSDKLHGQCQPMCRHSHDNNNNEGNDNSCSNDRLHRHHHQHNHHRHHHRHRHHRHHHQHCSMTNHRPSAPCEFDCVSKCGYCCASACCPLHVGHRTYYHNKDNDNDNNDCVTKSQSHSCQRRPTVECPTVKCDSQVAAASRLVTEVDSAAAAGNSTDKQSSVVRLPLCHSSVSNEQAGALQTTDPHTHETMGQLNLSRPHCDASQATIQCLLPLSTPSCRSSLSSSPTLTTTITTITLPANNNKNNNHNEQHSTNRRNRPSIEKAHGCLDTNYEYQRQQQQTYVASSRATHDNEHNNDTDTCKDTLPAFGQHYEANSADQHQRHIAYGKTNSNCNIYPGSCSENRNTKLAAQNCEKPRPCLSSSTATASATTVRQRETRLSSSSSSSCSTVVHNDSTTDLPYWLASTHAHSTKQRAADATSMREQQHSMSLSEQHSAAHSELSEHRESSARHGGCLASSEHSLTSNDGDIGSSMAQYYYADDELTTLDSCEESAAMLVAKPDSCACLVQCEKVRYIENPKLVIRSSVVQCQTENSVETETGTES</sequence>
<feature type="compositionally biased region" description="Polar residues" evidence="11">
    <location>
        <begin position="1528"/>
        <end position="1537"/>
    </location>
</feature>
<feature type="compositionally biased region" description="Low complexity" evidence="11">
    <location>
        <begin position="1571"/>
        <end position="1581"/>
    </location>
</feature>
<keyword evidence="8 10" id="KW-0675">Receptor</keyword>
<feature type="region of interest" description="Disordered" evidence="11">
    <location>
        <begin position="1202"/>
        <end position="1221"/>
    </location>
</feature>
<keyword evidence="7 12" id="KW-0472">Membrane</keyword>
<feature type="region of interest" description="Disordered" evidence="11">
    <location>
        <begin position="1904"/>
        <end position="1942"/>
    </location>
</feature>
<feature type="compositionally biased region" description="Basic and acidic residues" evidence="11">
    <location>
        <begin position="1986"/>
        <end position="2000"/>
    </location>
</feature>
<evidence type="ECO:0000256" key="3">
    <source>
        <dbReference type="ARBA" id="ARBA00022475"/>
    </source>
</evidence>
<feature type="compositionally biased region" description="Polar residues" evidence="11">
    <location>
        <begin position="533"/>
        <end position="548"/>
    </location>
</feature>
<evidence type="ECO:0000256" key="8">
    <source>
        <dbReference type="ARBA" id="ARBA00023170"/>
    </source>
</evidence>
<dbReference type="InterPro" id="IPR017452">
    <property type="entry name" value="GPCR_Rhodpsn_7TM"/>
</dbReference>
<dbReference type="Gene3D" id="1.20.1070.10">
    <property type="entry name" value="Rhodopsin 7-helix transmembrane proteins"/>
    <property type="match status" value="3"/>
</dbReference>
<proteinExistence type="inferred from homology"/>
<dbReference type="PANTHER" id="PTHR24248:SF185">
    <property type="entry name" value="DOPAMINE RECEPTOR 2"/>
    <property type="match status" value="1"/>
</dbReference>
<evidence type="ECO:0000256" key="9">
    <source>
        <dbReference type="ARBA" id="ARBA00023224"/>
    </source>
</evidence>
<comment type="caution">
    <text evidence="14">The sequence shown here is derived from an EMBL/GenBank/DDBJ whole genome shotgun (WGS) entry which is preliminary data.</text>
</comment>
<feature type="compositionally biased region" description="Polar residues" evidence="11">
    <location>
        <begin position="889"/>
        <end position="899"/>
    </location>
</feature>
<feature type="transmembrane region" description="Helical" evidence="12">
    <location>
        <begin position="150"/>
        <end position="172"/>
    </location>
</feature>
<feature type="region of interest" description="Disordered" evidence="11">
    <location>
        <begin position="812"/>
        <end position="899"/>
    </location>
</feature>
<feature type="compositionally biased region" description="Low complexity" evidence="11">
    <location>
        <begin position="283"/>
        <end position="310"/>
    </location>
</feature>
<feature type="compositionally biased region" description="Polar residues" evidence="11">
    <location>
        <begin position="599"/>
        <end position="634"/>
    </location>
</feature>
<keyword evidence="15" id="KW-1185">Reference proteome</keyword>
<feature type="region of interest" description="Disordered" evidence="11">
    <location>
        <begin position="1025"/>
        <end position="1070"/>
    </location>
</feature>
<feature type="compositionally biased region" description="Low complexity" evidence="11">
    <location>
        <begin position="828"/>
        <end position="847"/>
    </location>
</feature>
<accession>A0ABQ7S788</accession>
<feature type="compositionally biased region" description="Low complexity" evidence="11">
    <location>
        <begin position="1506"/>
        <end position="1519"/>
    </location>
</feature>
<feature type="region of interest" description="Disordered" evidence="11">
    <location>
        <begin position="1381"/>
        <end position="1402"/>
    </location>
</feature>
<keyword evidence="9 10" id="KW-0807">Transducer</keyword>
<evidence type="ECO:0000256" key="1">
    <source>
        <dbReference type="ARBA" id="ARBA00004651"/>
    </source>
</evidence>
<evidence type="ECO:0000256" key="7">
    <source>
        <dbReference type="ARBA" id="ARBA00023136"/>
    </source>
</evidence>
<feature type="compositionally biased region" description="Low complexity" evidence="11">
    <location>
        <begin position="866"/>
        <end position="888"/>
    </location>
</feature>
<feature type="transmembrane region" description="Helical" evidence="12">
    <location>
        <begin position="716"/>
        <end position="741"/>
    </location>
</feature>
<evidence type="ECO:0000259" key="13">
    <source>
        <dbReference type="PROSITE" id="PS50262"/>
    </source>
</evidence>
<comment type="similarity">
    <text evidence="2 10">Belongs to the G-protein coupled receptor 1 family.</text>
</comment>
<dbReference type="PANTHER" id="PTHR24248">
    <property type="entry name" value="ADRENERGIC RECEPTOR-RELATED G-PROTEIN COUPLED RECEPTOR"/>
    <property type="match status" value="1"/>
</dbReference>
<dbReference type="Pfam" id="PF00001">
    <property type="entry name" value="7tm_1"/>
    <property type="match status" value="2"/>
</dbReference>
<keyword evidence="6 10" id="KW-0297">G-protein coupled receptor</keyword>
<gene>
    <name evidence="14" type="primary">Dop1R2</name>
    <name evidence="14" type="ORF">GZH46_02190</name>
</gene>
<dbReference type="PROSITE" id="PS50262">
    <property type="entry name" value="G_PROTEIN_RECEP_F1_2"/>
    <property type="match status" value="1"/>
</dbReference>
<feature type="domain" description="G-protein coupled receptors family 1 profile" evidence="13">
    <location>
        <begin position="49"/>
        <end position="769"/>
    </location>
</feature>
<feature type="compositionally biased region" description="Low complexity" evidence="11">
    <location>
        <begin position="635"/>
        <end position="644"/>
    </location>
</feature>
<feature type="compositionally biased region" description="Low complexity" evidence="11">
    <location>
        <begin position="677"/>
        <end position="694"/>
    </location>
</feature>
<feature type="compositionally biased region" description="Basic residues" evidence="11">
    <location>
        <begin position="1584"/>
        <end position="1595"/>
    </location>
</feature>
<evidence type="ECO:0000256" key="5">
    <source>
        <dbReference type="ARBA" id="ARBA00022989"/>
    </source>
</evidence>
<feature type="region of interest" description="Disordered" evidence="11">
    <location>
        <begin position="1963"/>
        <end position="2017"/>
    </location>
</feature>
<organism evidence="14 15">
    <name type="scientific">Fragariocoptes setiger</name>
    <dbReference type="NCBI Taxonomy" id="1670756"/>
    <lineage>
        <taxon>Eukaryota</taxon>
        <taxon>Metazoa</taxon>
        <taxon>Ecdysozoa</taxon>
        <taxon>Arthropoda</taxon>
        <taxon>Chelicerata</taxon>
        <taxon>Arachnida</taxon>
        <taxon>Acari</taxon>
        <taxon>Acariformes</taxon>
        <taxon>Trombidiformes</taxon>
        <taxon>Prostigmata</taxon>
        <taxon>Eupodina</taxon>
        <taxon>Eriophyoidea</taxon>
        <taxon>Phytoptidae</taxon>
        <taxon>Fragariocoptes</taxon>
    </lineage>
</organism>
<evidence type="ECO:0000256" key="2">
    <source>
        <dbReference type="ARBA" id="ARBA00010663"/>
    </source>
</evidence>
<comment type="subcellular location">
    <subcellularLocation>
        <location evidence="1">Cell membrane</location>
        <topology evidence="1">Multi-pass membrane protein</topology>
    </subcellularLocation>
</comment>
<keyword evidence="4 10" id="KW-0812">Transmembrane</keyword>
<dbReference type="EMBL" id="JAIFTH010000555">
    <property type="protein sequence ID" value="KAG9509298.1"/>
    <property type="molecule type" value="Genomic_DNA"/>
</dbReference>